<accession>A0A426X2N0</accession>
<dbReference type="AlphaFoldDB" id="A0A426X2N0"/>
<name>A0A426X2N0_ENSVE</name>
<protein>
    <submittedName>
        <fullName evidence="1">Uncharacterized protein</fullName>
    </submittedName>
</protein>
<reference evidence="1 2" key="1">
    <citation type="journal article" date="2014" name="Agronomy (Basel)">
        <title>A Draft Genome Sequence for Ensete ventricosum, the Drought-Tolerant Tree Against Hunger.</title>
        <authorList>
            <person name="Harrison J."/>
            <person name="Moore K.A."/>
            <person name="Paszkiewicz K."/>
            <person name="Jones T."/>
            <person name="Grant M."/>
            <person name="Ambacheew D."/>
            <person name="Muzemil S."/>
            <person name="Studholme D.J."/>
        </authorList>
    </citation>
    <scope>NUCLEOTIDE SEQUENCE [LARGE SCALE GENOMIC DNA]</scope>
</reference>
<sequence>MTCIVSSIDRYADPAWSNSSYKREVGNPNPTSTLPLFLTQSCKPTTSHRHDLHLPQSTLLTQVATGNLRLPRPRCTPHLRFGCGKAPHRAVYTGPPANRYVDRQLPGGTA</sequence>
<organism evidence="1 2">
    <name type="scientific">Ensete ventricosum</name>
    <name type="common">Abyssinian banana</name>
    <name type="synonym">Musa ensete</name>
    <dbReference type="NCBI Taxonomy" id="4639"/>
    <lineage>
        <taxon>Eukaryota</taxon>
        <taxon>Viridiplantae</taxon>
        <taxon>Streptophyta</taxon>
        <taxon>Embryophyta</taxon>
        <taxon>Tracheophyta</taxon>
        <taxon>Spermatophyta</taxon>
        <taxon>Magnoliopsida</taxon>
        <taxon>Liliopsida</taxon>
        <taxon>Zingiberales</taxon>
        <taxon>Musaceae</taxon>
        <taxon>Ensete</taxon>
    </lineage>
</organism>
<proteinExistence type="predicted"/>
<dbReference type="Proteomes" id="UP000287651">
    <property type="component" value="Unassembled WGS sequence"/>
</dbReference>
<evidence type="ECO:0000313" key="2">
    <source>
        <dbReference type="Proteomes" id="UP000287651"/>
    </source>
</evidence>
<evidence type="ECO:0000313" key="1">
    <source>
        <dbReference type="EMBL" id="RRT33734.1"/>
    </source>
</evidence>
<gene>
    <name evidence="1" type="ORF">B296_00057716</name>
</gene>
<dbReference type="EMBL" id="AMZH03028357">
    <property type="protein sequence ID" value="RRT33734.1"/>
    <property type="molecule type" value="Genomic_DNA"/>
</dbReference>
<comment type="caution">
    <text evidence="1">The sequence shown here is derived from an EMBL/GenBank/DDBJ whole genome shotgun (WGS) entry which is preliminary data.</text>
</comment>